<feature type="region of interest" description="Disordered" evidence="1">
    <location>
        <begin position="47"/>
        <end position="106"/>
    </location>
</feature>
<dbReference type="RefSeq" id="WP_253670873.1">
    <property type="nucleotide sequence ID" value="NZ_JAMTCP010000022.1"/>
</dbReference>
<dbReference type="Proteomes" id="UP001205311">
    <property type="component" value="Unassembled WGS sequence"/>
</dbReference>
<organism evidence="2 3">
    <name type="scientific">Streptoalloteichus tenebrarius (strain ATCC 17920 / DSM 40477 / JCM 4838 / CBS 697.72 / NBRC 16177 / NCIMB 11028 / NRRL B-12390 / A12253. 1 / ISP 5477)</name>
    <name type="common">Streptomyces tenebrarius</name>
    <dbReference type="NCBI Taxonomy" id="1933"/>
    <lineage>
        <taxon>Bacteria</taxon>
        <taxon>Bacillati</taxon>
        <taxon>Actinomycetota</taxon>
        <taxon>Actinomycetes</taxon>
        <taxon>Pseudonocardiales</taxon>
        <taxon>Pseudonocardiaceae</taxon>
        <taxon>Streptoalloteichus</taxon>
    </lineage>
</organism>
<reference evidence="2 3" key="1">
    <citation type="submission" date="2022-06" db="EMBL/GenBank/DDBJ databases">
        <title>Genomic Encyclopedia of Archaeal and Bacterial Type Strains, Phase II (KMG-II): from individual species to whole genera.</title>
        <authorList>
            <person name="Goeker M."/>
        </authorList>
    </citation>
    <scope>NUCLEOTIDE SEQUENCE [LARGE SCALE GENOMIC DNA]</scope>
    <source>
        <strain evidence="2 3">DSM 40477</strain>
    </source>
</reference>
<evidence type="ECO:0000313" key="3">
    <source>
        <dbReference type="Proteomes" id="UP001205311"/>
    </source>
</evidence>
<evidence type="ECO:0000313" key="2">
    <source>
        <dbReference type="EMBL" id="MCP2259994.1"/>
    </source>
</evidence>
<evidence type="ECO:0000256" key="1">
    <source>
        <dbReference type="SAM" id="MobiDB-lite"/>
    </source>
</evidence>
<accession>A0ABT1HWW2</accession>
<comment type="caution">
    <text evidence="2">The sequence shown here is derived from an EMBL/GenBank/DDBJ whole genome shotgun (WGS) entry which is preliminary data.</text>
</comment>
<keyword evidence="3" id="KW-1185">Reference proteome</keyword>
<proteinExistence type="predicted"/>
<name>A0ABT1HWW2_STRSD</name>
<gene>
    <name evidence="2" type="ORF">LX15_003705</name>
</gene>
<protein>
    <submittedName>
        <fullName evidence="2">Uncharacterized protein</fullName>
    </submittedName>
</protein>
<feature type="compositionally biased region" description="Pro residues" evidence="1">
    <location>
        <begin position="49"/>
        <end position="65"/>
    </location>
</feature>
<sequence>MAEIERGRLRPHVRAAQQVVDEAFVDLVYGDEDLLRAEFDAIVRAAWHRPPPVPPRPRSGPPAPEAGPHAADDAEPGPAPRARPHAPGADGWARQRSPPAHPPPDG</sequence>
<dbReference type="EMBL" id="JAMTCP010000022">
    <property type="protein sequence ID" value="MCP2259994.1"/>
    <property type="molecule type" value="Genomic_DNA"/>
</dbReference>